<evidence type="ECO:0000313" key="1">
    <source>
        <dbReference type="EMBL" id="CAJ92767.1"/>
    </source>
</evidence>
<organism evidence="1 2">
    <name type="scientific">Cupriavidus necator (strain ATCC 17699 / DSM 428 / KCTC 22496 / NCIMB 10442 / H16 / Stanier 337)</name>
    <name type="common">Ralstonia eutropha</name>
    <dbReference type="NCBI Taxonomy" id="381666"/>
    <lineage>
        <taxon>Bacteria</taxon>
        <taxon>Pseudomonadati</taxon>
        <taxon>Pseudomonadota</taxon>
        <taxon>Betaproteobacteria</taxon>
        <taxon>Burkholderiales</taxon>
        <taxon>Burkholderiaceae</taxon>
        <taxon>Cupriavidus</taxon>
    </lineage>
</organism>
<evidence type="ECO:0000313" key="2">
    <source>
        <dbReference type="Proteomes" id="UP000008210"/>
    </source>
</evidence>
<name>Q0KB54_CUPNH</name>
<dbReference type="EMBL" id="AM260479">
    <property type="protein sequence ID" value="CAJ92767.1"/>
    <property type="molecule type" value="Genomic_DNA"/>
</dbReference>
<sequence length="113" mass="12404">MPSTSISLVCSTYWKSRYAYSTREGDAISSRAALEAAAAMYLVYCRNHLSTEERQAMPRAAQLLTQEDWAAIADAAPESSDPMFGEEVQARFATLRKQIAAEASLSTQQQCCA</sequence>
<dbReference type="Proteomes" id="UP000008210">
    <property type="component" value="Chromosome 1"/>
</dbReference>
<keyword evidence="2" id="KW-1185">Reference proteome</keyword>
<dbReference type="eggNOG" id="COG3945">
    <property type="taxonomic scope" value="Bacteria"/>
</dbReference>
<proteinExistence type="predicted"/>
<dbReference type="AlphaFoldDB" id="Q0KB54"/>
<protein>
    <submittedName>
        <fullName evidence="1">Uncharacterized protein</fullName>
    </submittedName>
</protein>
<accession>Q0KB54</accession>
<dbReference type="Gene3D" id="1.20.120.520">
    <property type="entry name" value="nmb1532 protein domain like"/>
    <property type="match status" value="1"/>
</dbReference>
<reference evidence="1 2" key="1">
    <citation type="journal article" date="2006" name="Nat. Biotechnol.">
        <title>Genome sequence of the bioplastic-producing 'Knallgas' bacterium Ralstonia eutropha H16.</title>
        <authorList>
            <person name="Pohlmann A."/>
            <person name="Fricke W.F."/>
            <person name="Reinecke F."/>
            <person name="Kusian B."/>
            <person name="Liesegang H."/>
            <person name="Cramm R."/>
            <person name="Eitinger T."/>
            <person name="Ewering C."/>
            <person name="Potter M."/>
            <person name="Schwartz E."/>
            <person name="Strittmatter A."/>
            <person name="Voss I."/>
            <person name="Gottschalk G."/>
            <person name="Steinbuechel A."/>
            <person name="Friedrich B."/>
            <person name="Bowien B."/>
        </authorList>
    </citation>
    <scope>NUCLEOTIDE SEQUENCE [LARGE SCALE GENOMIC DNA]</scope>
    <source>
        <strain evidence="2">ATCC 17699 / DSM 428 / KCTC 22496 / NCIMB 10442 / H16 / Stanier 337</strain>
    </source>
</reference>
<dbReference type="KEGG" id="reh:H16_A1635"/>
<dbReference type="HOGENOM" id="CLU_2129303_0_0_4"/>
<gene>
    <name evidence="1" type="ordered locus">H16_A1635</name>
</gene>